<dbReference type="AlphaFoldDB" id="A0A239CPC7"/>
<dbReference type="Pfam" id="PF05258">
    <property type="entry name" value="DciA"/>
    <property type="match status" value="1"/>
</dbReference>
<dbReference type="OrthoDB" id="8521216at2"/>
<sequence>MLSTDFAGDHTVRYKASPTYKGVTEFLNADNKLATLLPAASRMAEMQRDIGSLLPPAFEACSVIHFDRGELVLAVPNASLSARLRQMLPKLQEDLTRRGWRVEVIRLKVQFGKNFRPPAPPRKTLALPEQAVSALADLHGSLEDTPQNQQLKAALEAMLMRHIGNK</sequence>
<evidence type="ECO:0008006" key="3">
    <source>
        <dbReference type="Google" id="ProtNLM"/>
    </source>
</evidence>
<keyword evidence="2" id="KW-1185">Reference proteome</keyword>
<dbReference type="Proteomes" id="UP000198284">
    <property type="component" value="Unassembled WGS sequence"/>
</dbReference>
<accession>A0A239CPC7</accession>
<reference evidence="1 2" key="1">
    <citation type="submission" date="2017-06" db="EMBL/GenBank/DDBJ databases">
        <authorList>
            <person name="Kim H.J."/>
            <person name="Triplett B.A."/>
        </authorList>
    </citation>
    <scope>NUCLEOTIDE SEQUENCE [LARGE SCALE GENOMIC DNA]</scope>
    <source>
        <strain evidence="1 2">U15</strain>
    </source>
</reference>
<organism evidence="1 2">
    <name type="scientific">Noviherbaspirillum humi</name>
    <dbReference type="NCBI Taxonomy" id="1688639"/>
    <lineage>
        <taxon>Bacteria</taxon>
        <taxon>Pseudomonadati</taxon>
        <taxon>Pseudomonadota</taxon>
        <taxon>Betaproteobacteria</taxon>
        <taxon>Burkholderiales</taxon>
        <taxon>Oxalobacteraceae</taxon>
        <taxon>Noviherbaspirillum</taxon>
    </lineage>
</organism>
<proteinExistence type="predicted"/>
<name>A0A239CPC7_9BURK</name>
<protein>
    <recommendedName>
        <fullName evidence="3">DUF721 domain-containing protein</fullName>
    </recommendedName>
</protein>
<dbReference type="EMBL" id="FZOT01000001">
    <property type="protein sequence ID" value="SNS21990.1"/>
    <property type="molecule type" value="Genomic_DNA"/>
</dbReference>
<evidence type="ECO:0000313" key="1">
    <source>
        <dbReference type="EMBL" id="SNS21990.1"/>
    </source>
</evidence>
<dbReference type="InterPro" id="IPR007922">
    <property type="entry name" value="DciA-like"/>
</dbReference>
<evidence type="ECO:0000313" key="2">
    <source>
        <dbReference type="Proteomes" id="UP000198284"/>
    </source>
</evidence>
<gene>
    <name evidence="1" type="ORF">SAMN06265795_101578</name>
</gene>